<reference evidence="2 3" key="1">
    <citation type="submission" date="2013-07" db="EMBL/GenBank/DDBJ databases">
        <authorList>
            <person name="Stoco P.H."/>
            <person name="Wagner G."/>
            <person name="Gerber A."/>
            <person name="Zaha A."/>
            <person name="Thompson C."/>
            <person name="Bartholomeu D.C."/>
            <person name="Luckemeyer D.D."/>
            <person name="Bahia D."/>
            <person name="Loreto E."/>
            <person name="Prestes E.B."/>
            <person name="Lima F.M."/>
            <person name="Rodrigues-Luiz G."/>
            <person name="Vallejo G.A."/>
            <person name="Filho J.F."/>
            <person name="Monteiro K.M."/>
            <person name="Tyler K.M."/>
            <person name="de Almeida L.G."/>
            <person name="Ortiz M.F."/>
            <person name="Siervo M.A."/>
            <person name="de Moraes M.H."/>
            <person name="Cunha O.L."/>
            <person name="Mendonca-Neto R."/>
            <person name="Silva R."/>
            <person name="Teixeira S.M."/>
            <person name="Murta S.M."/>
            <person name="Sincero T.C."/>
            <person name="Mendes T.A."/>
            <person name="Urmenyi T.P."/>
            <person name="Silva V.G."/>
            <person name="da Rocha W.D."/>
            <person name="Andersson B."/>
            <person name="Romanha A.J."/>
            <person name="Steindel M."/>
            <person name="de Vasconcelos A.T."/>
            <person name="Grisard E.C."/>
        </authorList>
    </citation>
    <scope>NUCLEOTIDE SEQUENCE [LARGE SCALE GENOMIC DNA]</scope>
    <source>
        <strain evidence="2 3">SC58</strain>
    </source>
</reference>
<dbReference type="AlphaFoldDB" id="A0A061IS27"/>
<accession>A0A061IS27</accession>
<proteinExistence type="predicted"/>
<dbReference type="EMBL" id="AUPL01007488">
    <property type="protein sequence ID" value="ESL05049.1"/>
    <property type="molecule type" value="Genomic_DNA"/>
</dbReference>
<dbReference type="VEuPathDB" id="TriTrypDB:TRSC58_07350"/>
<dbReference type="Proteomes" id="UP000031737">
    <property type="component" value="Unassembled WGS sequence"/>
</dbReference>
<name>A0A061IS27_TRYRA</name>
<keyword evidence="1" id="KW-0812">Transmembrane</keyword>
<evidence type="ECO:0000256" key="1">
    <source>
        <dbReference type="SAM" id="Phobius"/>
    </source>
</evidence>
<keyword evidence="3" id="KW-1185">Reference proteome</keyword>
<keyword evidence="1" id="KW-0472">Membrane</keyword>
<comment type="caution">
    <text evidence="2">The sequence shown here is derived from an EMBL/GenBank/DDBJ whole genome shotgun (WGS) entry which is preliminary data.</text>
</comment>
<sequence>MGLRLSSGVAVAHIVLYCFHCFLTVFPKMTFFFFAFFVFFFVEIKASVKPADAAARLRLIPFFCLVVRVTVDA</sequence>
<keyword evidence="1" id="KW-1133">Transmembrane helix</keyword>
<feature type="transmembrane region" description="Helical" evidence="1">
    <location>
        <begin position="14"/>
        <end position="41"/>
    </location>
</feature>
<organism evidence="2 3">
    <name type="scientific">Trypanosoma rangeli SC58</name>
    <dbReference type="NCBI Taxonomy" id="429131"/>
    <lineage>
        <taxon>Eukaryota</taxon>
        <taxon>Discoba</taxon>
        <taxon>Euglenozoa</taxon>
        <taxon>Kinetoplastea</taxon>
        <taxon>Metakinetoplastina</taxon>
        <taxon>Trypanosomatida</taxon>
        <taxon>Trypanosomatidae</taxon>
        <taxon>Trypanosoma</taxon>
        <taxon>Herpetosoma</taxon>
    </lineage>
</organism>
<protein>
    <submittedName>
        <fullName evidence="2">Uncharacterized protein</fullName>
    </submittedName>
</protein>
<evidence type="ECO:0000313" key="2">
    <source>
        <dbReference type="EMBL" id="ESL05049.1"/>
    </source>
</evidence>
<gene>
    <name evidence="2" type="ORF">TRSC58_07350</name>
</gene>
<evidence type="ECO:0000313" key="3">
    <source>
        <dbReference type="Proteomes" id="UP000031737"/>
    </source>
</evidence>